<evidence type="ECO:0008006" key="4">
    <source>
        <dbReference type="Google" id="ProtNLM"/>
    </source>
</evidence>
<dbReference type="EMBL" id="HACG01033317">
    <property type="protein sequence ID" value="CEK80182.1"/>
    <property type="molecule type" value="Transcribed_RNA"/>
</dbReference>
<accession>A0A0B7AHS8</accession>
<dbReference type="GO" id="GO:0019441">
    <property type="term" value="P:L-tryptophan catabolic process to kynurenine"/>
    <property type="evidence" value="ECO:0007669"/>
    <property type="project" value="InterPro"/>
</dbReference>
<keyword evidence="2" id="KW-0732">Signal</keyword>
<evidence type="ECO:0000256" key="1">
    <source>
        <dbReference type="ARBA" id="ARBA00007865"/>
    </source>
</evidence>
<gene>
    <name evidence="3" type="primary">ORF119493</name>
</gene>
<reference evidence="3" key="1">
    <citation type="submission" date="2014-12" db="EMBL/GenBank/DDBJ databases">
        <title>Insight into the proteome of Arion vulgaris.</title>
        <authorList>
            <person name="Aradska J."/>
            <person name="Bulat T."/>
            <person name="Smidak R."/>
            <person name="Sarate P."/>
            <person name="Gangsoo J."/>
            <person name="Sialana F."/>
            <person name="Bilban M."/>
            <person name="Lubec G."/>
        </authorList>
    </citation>
    <scope>NUCLEOTIDE SEQUENCE</scope>
    <source>
        <tissue evidence="3">Skin</tissue>
    </source>
</reference>
<dbReference type="PANTHER" id="PTHR31118:SF12">
    <property type="entry name" value="CYCLASE-LIKE PROTEIN 2"/>
    <property type="match status" value="1"/>
</dbReference>
<proteinExistence type="inferred from homology"/>
<dbReference type="InterPro" id="IPR007325">
    <property type="entry name" value="KFase/CYL"/>
</dbReference>
<sequence length="288" mass="32110">MNYQSQFLLLTLLIIETQAKLIDLSHKHSSDTMTLFNSPRFNRTTTFAGDILPGVYAESGQYFSVEHSGTHIDAPSHFSKGGQTLDNIPLEHTVIEGVMIDCSNEAKIRPNYLVSVQKIREWEQQHGQIPKEAAVIFNFGWSSKYNNPTAYVGTASSEFSDFVFPTLSPEAGLWLYEERSIRILGTDTISPEIVSKNNKKSTFIHTKYLTNDRLIIENLFNTESLPATGFRFHASPVKFVGGTGVQVRAYAMTYDQAGMNSCLVVHPVGNLKTYALLSMLSVTLLSTL</sequence>
<dbReference type="GO" id="GO:0004061">
    <property type="term" value="F:arylformamidase activity"/>
    <property type="evidence" value="ECO:0007669"/>
    <property type="project" value="InterPro"/>
</dbReference>
<feature type="signal peptide" evidence="2">
    <location>
        <begin position="1"/>
        <end position="19"/>
    </location>
</feature>
<feature type="chain" id="PRO_5002111375" description="Cyclase" evidence="2">
    <location>
        <begin position="20"/>
        <end position="288"/>
    </location>
</feature>
<dbReference type="SUPFAM" id="SSF102198">
    <property type="entry name" value="Putative cyclase"/>
    <property type="match status" value="1"/>
</dbReference>
<dbReference type="PANTHER" id="PTHR31118">
    <property type="entry name" value="CYCLASE-LIKE PROTEIN 2"/>
    <property type="match status" value="1"/>
</dbReference>
<dbReference type="AlphaFoldDB" id="A0A0B7AHS8"/>
<dbReference type="InterPro" id="IPR037175">
    <property type="entry name" value="KFase_sf"/>
</dbReference>
<comment type="similarity">
    <text evidence="1">Belongs to the Cyclase 1 superfamily.</text>
</comment>
<organism evidence="3">
    <name type="scientific">Arion vulgaris</name>
    <dbReference type="NCBI Taxonomy" id="1028688"/>
    <lineage>
        <taxon>Eukaryota</taxon>
        <taxon>Metazoa</taxon>
        <taxon>Spiralia</taxon>
        <taxon>Lophotrochozoa</taxon>
        <taxon>Mollusca</taxon>
        <taxon>Gastropoda</taxon>
        <taxon>Heterobranchia</taxon>
        <taxon>Euthyneura</taxon>
        <taxon>Panpulmonata</taxon>
        <taxon>Eupulmonata</taxon>
        <taxon>Stylommatophora</taxon>
        <taxon>Helicina</taxon>
        <taxon>Arionoidea</taxon>
        <taxon>Arionidae</taxon>
        <taxon>Arion</taxon>
    </lineage>
</organism>
<evidence type="ECO:0000313" key="3">
    <source>
        <dbReference type="EMBL" id="CEK80182.1"/>
    </source>
</evidence>
<dbReference type="Gene3D" id="3.50.30.50">
    <property type="entry name" value="Putative cyclase"/>
    <property type="match status" value="1"/>
</dbReference>
<dbReference type="Pfam" id="PF04199">
    <property type="entry name" value="Cyclase"/>
    <property type="match status" value="1"/>
</dbReference>
<protein>
    <recommendedName>
        <fullName evidence="4">Cyclase</fullName>
    </recommendedName>
</protein>
<name>A0A0B7AHS8_9EUPU</name>
<evidence type="ECO:0000256" key="2">
    <source>
        <dbReference type="SAM" id="SignalP"/>
    </source>
</evidence>